<dbReference type="Pfam" id="PF09462">
    <property type="entry name" value="Mus7"/>
    <property type="match status" value="1"/>
</dbReference>
<feature type="compositionally biased region" description="Basic and acidic residues" evidence="1">
    <location>
        <begin position="607"/>
        <end position="617"/>
    </location>
</feature>
<evidence type="ECO:0000256" key="1">
    <source>
        <dbReference type="SAM" id="MobiDB-lite"/>
    </source>
</evidence>
<feature type="region of interest" description="Disordered" evidence="1">
    <location>
        <begin position="634"/>
        <end position="667"/>
    </location>
</feature>
<proteinExistence type="predicted"/>
<feature type="compositionally biased region" description="Basic residues" evidence="1">
    <location>
        <begin position="447"/>
        <end position="465"/>
    </location>
</feature>
<feature type="region of interest" description="Disordered" evidence="1">
    <location>
        <begin position="154"/>
        <end position="194"/>
    </location>
</feature>
<name>A0A1Y2B7P6_9TREE</name>
<dbReference type="EMBL" id="MCFC01000019">
    <property type="protein sequence ID" value="ORY30560.1"/>
    <property type="molecule type" value="Genomic_DNA"/>
</dbReference>
<dbReference type="GO" id="GO:0000724">
    <property type="term" value="P:double-strand break repair via homologous recombination"/>
    <property type="evidence" value="ECO:0007669"/>
    <property type="project" value="TreeGrafter"/>
</dbReference>
<comment type="caution">
    <text evidence="2">The sequence shown here is derived from an EMBL/GenBank/DDBJ whole genome shotgun (WGS) entry which is preliminary data.</text>
</comment>
<feature type="region of interest" description="Disordered" evidence="1">
    <location>
        <begin position="751"/>
        <end position="779"/>
    </location>
</feature>
<gene>
    <name evidence="2" type="ORF">BCR39DRAFT_528731</name>
</gene>
<protein>
    <submittedName>
        <fullName evidence="2">Mus7/MMS22 family-domain-containing protein</fullName>
    </submittedName>
</protein>
<dbReference type="PANTHER" id="PTHR28122">
    <property type="entry name" value="E3 UBIQUITIN-PROTEIN LIGASE SUBSTRATE RECEPTOR MMS22"/>
    <property type="match status" value="1"/>
</dbReference>
<dbReference type="STRING" id="71784.A0A1Y2B7P6"/>
<feature type="compositionally biased region" description="Basic residues" evidence="1">
    <location>
        <begin position="811"/>
        <end position="825"/>
    </location>
</feature>
<evidence type="ECO:0000313" key="2">
    <source>
        <dbReference type="EMBL" id="ORY30560.1"/>
    </source>
</evidence>
<feature type="region of interest" description="Disordered" evidence="1">
    <location>
        <begin position="263"/>
        <end position="294"/>
    </location>
</feature>
<feature type="compositionally biased region" description="Basic and acidic residues" evidence="1">
    <location>
        <begin position="634"/>
        <end position="646"/>
    </location>
</feature>
<feature type="compositionally biased region" description="Basic residues" evidence="1">
    <location>
        <begin position="752"/>
        <end position="773"/>
    </location>
</feature>
<feature type="region of interest" description="Disordered" evidence="1">
    <location>
        <begin position="354"/>
        <end position="619"/>
    </location>
</feature>
<evidence type="ECO:0000313" key="3">
    <source>
        <dbReference type="Proteomes" id="UP000193986"/>
    </source>
</evidence>
<feature type="region of interest" description="Disordered" evidence="1">
    <location>
        <begin position="804"/>
        <end position="825"/>
    </location>
</feature>
<dbReference type="GO" id="GO:0031297">
    <property type="term" value="P:replication fork processing"/>
    <property type="evidence" value="ECO:0007669"/>
    <property type="project" value="InterPro"/>
</dbReference>
<feature type="compositionally biased region" description="Basic and acidic residues" evidence="1">
    <location>
        <begin position="466"/>
        <end position="493"/>
    </location>
</feature>
<feature type="compositionally biased region" description="Polar residues" evidence="1">
    <location>
        <begin position="263"/>
        <end position="272"/>
    </location>
</feature>
<feature type="region of interest" description="Disordered" evidence="1">
    <location>
        <begin position="846"/>
        <end position="875"/>
    </location>
</feature>
<organism evidence="2 3">
    <name type="scientific">Naematelia encephala</name>
    <dbReference type="NCBI Taxonomy" id="71784"/>
    <lineage>
        <taxon>Eukaryota</taxon>
        <taxon>Fungi</taxon>
        <taxon>Dikarya</taxon>
        <taxon>Basidiomycota</taxon>
        <taxon>Agaricomycotina</taxon>
        <taxon>Tremellomycetes</taxon>
        <taxon>Tremellales</taxon>
        <taxon>Naemateliaceae</taxon>
        <taxon>Naematelia</taxon>
    </lineage>
</organism>
<accession>A0A1Y2B7P6</accession>
<feature type="compositionally biased region" description="Basic residues" evidence="1">
    <location>
        <begin position="354"/>
        <end position="363"/>
    </location>
</feature>
<sequence>MEIWCRPAARTSLRSGTLREQRGNMGMGKKGVQGKIRPLMTAENSQSSLLSHPVPHRQSRGLPQDRCEHAFFYTFASSPGVRTPKPRSRAVTKTMDSLSRSMEGDEMQIQNEIVDLIQDAQDPIGRHLLKLDGNLLEVEQMKQVEIDSLLEEKDEQAHDSAGDVPQLMVSQTDTPTKPMSFPSQQPSPVRSSSVFSHRSLFRTNGSPKSPFLEAQPTSNNAHLLLSPVPPRDPQSPSATSTPVGVDPLDSISQEPDALRAGQLNLSSQQTNPAVDVGIPSKRPTIAPSTPINRVAGPSPAVAPVPHVEDPPSSPIDPALAQFRIARTFRTRTTLQLQPYTRERQIYEAALRRGGLKKGRHAIAQRREISSDEEDDEDEGQVESSSSAEIDPVPSETIVIGNTPPPRPPRQLLEVTDADRDEYFLQFGESPNADEDEEDRVVVSRLQKIARRRRREEKEERKKRRQKEQERRQFERFLHGENNETERQDGDEKHPKRTQAQKVSAKTPGRPKVYSRKAMAARTASPDPLDGLHSPDNAVNPPPQLSLSATSNVDGPQTSFRTPLSPLGDNEAVGTVDGFDFFVDDLPRSDRRPPQSVSSAASAETESDEPRAEHDPRAKIARRMLPAAMLRRLEREEAARQKRTAESKRRRSKRTESPVRPGRAVVRRNEGDVDVSGFLDEVASSQEESLEKRPTATEFTTPARMVQRELIVVSDDGGSDSSTSQAVEDNGAAETLARLYDGDFESIIGGRNARAKSRAIRSKPGNRQRRHRQNRPALGLAKRTTIPASGGRTTLVQTMLDFAVEDRSPKTAPKKRTRVSTKPRPRPAIRLDDHIIFATGDFAFENPSGEVETPHKRLSIPSAPPRSFKRTASKPQVGVETVDANVGKARSWANFDRFPIDFEISPLPSGLFFGPTTIVGSGAVSQLVQLVCGEQGNPAEIIPAVSAFGVKLKWDLSATEVVTLVPILFEGMISSLNPLPGDHDAVLVDTSPFAFLGPYISARRLDDGDAMVLREHISEISSRLDAFSAPSSKLARVVRIAILQLRWHLFELTCRLCLLRSSDDTDADIGRQSTSLISQLLRFGFDKTIRPLKQVLRGELESAELNDVSVSIWISLIHSLAAWDLRQGRRDSSLVAYLGTVLDATFPLDIVGPIAAERVWFIVFGLCALSQFDASGRTTGAFRPVPHWALVRRAVSLIKTSHNEEAEERAHADQLRGRDKYIRVMMARCVRLSAIWKWNFDRESFSVATKDLGVIFKDRQHRNLPTEPPVDYPDFITNFDMSLTAAEDTKYETAFELYLRLLCVAASDIIAAAQSLPEAQQAERDVQRLIMSTIPVSPVKFNRILPPSPRQLGQLINRHSTMIAACYFSPSLLSWLLANSRKWAPFEQADFDSRQISIRGLMYLAVVCRHHEQSVEPVITRLADMLGILQKELDDAAKPSIKLAAASGVEVERTMVLIVACFRQIILHHSFDVEQQARPAYPDPCLLHESWTARVFSLDLANDLKCGNEIVSTIQAYLDTRASALPRLARQRRQARTAQVESQDEFSLGIDFDYVDLAALGGEVPIEEDPIEKLEARFAMIVNTVISPKIYRLLSDMLPGTIDETMSAKSKSERQAFINNITKCWSDCAGVLVVERDSPDGWTPYIGSYGKESWQRLHNDAGRLQVGLHFMLNVAKIDPGCFHEYEQEFITLVYQTIVTANITVEHDFLAATLRMTGGAEHVLLRDFRELIPDHLEIDQGAFLEYRAPALEAVFSRLPALLSSPRTPASLKSLVYRCVNLLVSALVTNEQSIDHNKVIQHQSYRAFANTLVRALTRLAGDYVNHTTVPGLKHFQA</sequence>
<reference evidence="2 3" key="1">
    <citation type="submission" date="2016-07" db="EMBL/GenBank/DDBJ databases">
        <title>Pervasive Adenine N6-methylation of Active Genes in Fungi.</title>
        <authorList>
            <consortium name="DOE Joint Genome Institute"/>
            <person name="Mondo S.J."/>
            <person name="Dannebaum R.O."/>
            <person name="Kuo R.C."/>
            <person name="Labutti K."/>
            <person name="Haridas S."/>
            <person name="Kuo A."/>
            <person name="Salamov A."/>
            <person name="Ahrendt S.R."/>
            <person name="Lipzen A."/>
            <person name="Sullivan W."/>
            <person name="Andreopoulos W.B."/>
            <person name="Clum A."/>
            <person name="Lindquist E."/>
            <person name="Daum C."/>
            <person name="Ramamoorthy G.K."/>
            <person name="Gryganskyi A."/>
            <person name="Culley D."/>
            <person name="Magnuson J.K."/>
            <person name="James T.Y."/>
            <person name="O'Malley M.A."/>
            <person name="Stajich J.E."/>
            <person name="Spatafora J.W."/>
            <person name="Visel A."/>
            <person name="Grigoriev I.V."/>
        </authorList>
    </citation>
    <scope>NUCLEOTIDE SEQUENCE [LARGE SCALE GENOMIC DNA]</scope>
    <source>
        <strain evidence="2 3">68-887.2</strain>
    </source>
</reference>
<dbReference type="GO" id="GO:0005634">
    <property type="term" value="C:nucleus"/>
    <property type="evidence" value="ECO:0007669"/>
    <property type="project" value="InterPro"/>
</dbReference>
<dbReference type="PANTHER" id="PTHR28122:SF1">
    <property type="entry name" value="E3 UBIQUITIN-PROTEIN LIGASE SUBSTRATE RECEPTOR MMS22"/>
    <property type="match status" value="1"/>
</dbReference>
<dbReference type="InParanoid" id="A0A1Y2B7P6"/>
<keyword evidence="3" id="KW-1185">Reference proteome</keyword>
<feature type="region of interest" description="Disordered" evidence="1">
    <location>
        <begin position="221"/>
        <end position="251"/>
    </location>
</feature>
<dbReference type="InterPro" id="IPR019021">
    <property type="entry name" value="Mms22"/>
</dbReference>
<feature type="compositionally biased region" description="Acidic residues" evidence="1">
    <location>
        <begin position="370"/>
        <end position="380"/>
    </location>
</feature>
<feature type="compositionally biased region" description="Polar residues" evidence="1">
    <location>
        <begin position="168"/>
        <end position="177"/>
    </location>
</feature>
<dbReference type="Proteomes" id="UP000193986">
    <property type="component" value="Unassembled WGS sequence"/>
</dbReference>
<dbReference type="OrthoDB" id="2386201at2759"/>
<feature type="compositionally biased region" description="Polar residues" evidence="1">
    <location>
        <begin position="544"/>
        <end position="561"/>
    </location>
</feature>
<feature type="compositionally biased region" description="Low complexity" evidence="1">
    <location>
        <begin position="180"/>
        <end position="194"/>
    </location>
</feature>
<dbReference type="GO" id="GO:0035361">
    <property type="term" value="C:Cul8-RING ubiquitin ligase complex"/>
    <property type="evidence" value="ECO:0007669"/>
    <property type="project" value="TreeGrafter"/>
</dbReference>